<dbReference type="Proteomes" id="UP001465976">
    <property type="component" value="Unassembled WGS sequence"/>
</dbReference>
<name>A0ABR3EQ29_9AGAR</name>
<protein>
    <submittedName>
        <fullName evidence="1">Uncharacterized protein</fullName>
    </submittedName>
</protein>
<evidence type="ECO:0000313" key="2">
    <source>
        <dbReference type="Proteomes" id="UP001465976"/>
    </source>
</evidence>
<keyword evidence="2" id="KW-1185">Reference proteome</keyword>
<accession>A0ABR3EQ29</accession>
<organism evidence="1 2">
    <name type="scientific">Marasmius crinis-equi</name>
    <dbReference type="NCBI Taxonomy" id="585013"/>
    <lineage>
        <taxon>Eukaryota</taxon>
        <taxon>Fungi</taxon>
        <taxon>Dikarya</taxon>
        <taxon>Basidiomycota</taxon>
        <taxon>Agaricomycotina</taxon>
        <taxon>Agaricomycetes</taxon>
        <taxon>Agaricomycetidae</taxon>
        <taxon>Agaricales</taxon>
        <taxon>Marasmiineae</taxon>
        <taxon>Marasmiaceae</taxon>
        <taxon>Marasmius</taxon>
    </lineage>
</organism>
<dbReference type="EMBL" id="JBAHYK010002477">
    <property type="protein sequence ID" value="KAL0564993.1"/>
    <property type="molecule type" value="Genomic_DNA"/>
</dbReference>
<reference evidence="1 2" key="1">
    <citation type="submission" date="2024-02" db="EMBL/GenBank/DDBJ databases">
        <title>A draft genome for the cacao thread blight pathogen Marasmius crinis-equi.</title>
        <authorList>
            <person name="Cohen S.P."/>
            <person name="Baruah I.K."/>
            <person name="Amoako-Attah I."/>
            <person name="Bukari Y."/>
            <person name="Meinhardt L.W."/>
            <person name="Bailey B.A."/>
        </authorList>
    </citation>
    <scope>NUCLEOTIDE SEQUENCE [LARGE SCALE GENOMIC DNA]</scope>
    <source>
        <strain evidence="1 2">GH-76</strain>
    </source>
</reference>
<comment type="caution">
    <text evidence="1">The sequence shown here is derived from an EMBL/GenBank/DDBJ whole genome shotgun (WGS) entry which is preliminary data.</text>
</comment>
<gene>
    <name evidence="1" type="ORF">V5O48_017041</name>
</gene>
<feature type="non-terminal residue" evidence="1">
    <location>
        <position position="120"/>
    </location>
</feature>
<evidence type="ECO:0000313" key="1">
    <source>
        <dbReference type="EMBL" id="KAL0564993.1"/>
    </source>
</evidence>
<proteinExistence type="predicted"/>
<sequence length="120" mass="13683">MSDYFRNARDTKIYGGNFSHVEGNQILHICSTQATSRVKEVDAESEALELCEFTEVKRGDICIIKEIARHTAKARSSDRWNPDWRGRAGDFDHVIYTAKLNAIDQSVFTVKTYHGPYALE</sequence>